<protein>
    <submittedName>
        <fullName evidence="3">Uncharacterized protein</fullName>
    </submittedName>
</protein>
<evidence type="ECO:0000313" key="3">
    <source>
        <dbReference type="EMBL" id="RFT44589.1"/>
    </source>
</evidence>
<dbReference type="InterPro" id="IPR050091">
    <property type="entry name" value="PKS_NRPS_Biosynth_Enz"/>
</dbReference>
<sequence length="208" mass="22110">VSSFGFSGTNAHVVLERIVPAVEVAPVVSASVVLLLSAKSEASLHQRCADLATWLETDGRDVALGAVAATLAHHRFHFRHRCAVVVPPGGDAVALLRAAAADDEASEVRRGEVPSTFAPNRVLNDTMISLWSEITTASTYVSADTACAITELYCQGYNPAPTGNDVPRLVGVPAYPFATDSYWPQAPSAPEQIPDETSGLRWIDITRA</sequence>
<dbReference type="PANTHER" id="PTHR43775">
    <property type="entry name" value="FATTY ACID SYNTHASE"/>
    <property type="match status" value="1"/>
</dbReference>
<dbReference type="Gene3D" id="3.40.47.10">
    <property type="match status" value="1"/>
</dbReference>
<dbReference type="GO" id="GO:0004312">
    <property type="term" value="F:fatty acid synthase activity"/>
    <property type="evidence" value="ECO:0007669"/>
    <property type="project" value="TreeGrafter"/>
</dbReference>
<evidence type="ECO:0000313" key="4">
    <source>
        <dbReference type="Proteomes" id="UP000259211"/>
    </source>
</evidence>
<accession>A0A3E2DGP7</accession>
<evidence type="ECO:0000256" key="1">
    <source>
        <dbReference type="ARBA" id="ARBA00022450"/>
    </source>
</evidence>
<keyword evidence="2" id="KW-0597">Phosphoprotein</keyword>
<dbReference type="EMBL" id="NOWI01000005">
    <property type="protein sequence ID" value="RFT44589.1"/>
    <property type="molecule type" value="Genomic_DNA"/>
</dbReference>
<dbReference type="GO" id="GO:0006633">
    <property type="term" value="P:fatty acid biosynthetic process"/>
    <property type="evidence" value="ECO:0007669"/>
    <property type="project" value="TreeGrafter"/>
</dbReference>
<dbReference type="AlphaFoldDB" id="A0A3E2DGP7"/>
<dbReference type="PANTHER" id="PTHR43775:SF37">
    <property type="entry name" value="SI:DKEY-61P9.11"/>
    <property type="match status" value="1"/>
</dbReference>
<feature type="non-terminal residue" evidence="3">
    <location>
        <position position="1"/>
    </location>
</feature>
<organism evidence="3 4">
    <name type="scientific">Cutibacterium avidum</name>
    <dbReference type="NCBI Taxonomy" id="33010"/>
    <lineage>
        <taxon>Bacteria</taxon>
        <taxon>Bacillati</taxon>
        <taxon>Actinomycetota</taxon>
        <taxon>Actinomycetes</taxon>
        <taxon>Propionibacteriales</taxon>
        <taxon>Propionibacteriaceae</taxon>
        <taxon>Cutibacterium</taxon>
    </lineage>
</organism>
<name>A0A3E2DGP7_9ACTN</name>
<proteinExistence type="predicted"/>
<dbReference type="InterPro" id="IPR016039">
    <property type="entry name" value="Thiolase-like"/>
</dbReference>
<gene>
    <name evidence="3" type="ORF">CHT91_07155</name>
</gene>
<dbReference type="RefSeq" id="WP_171048590.1">
    <property type="nucleotide sequence ID" value="NZ_NOWI01000005.1"/>
</dbReference>
<reference evidence="3 4" key="1">
    <citation type="submission" date="2017-07" db="EMBL/GenBank/DDBJ databases">
        <authorList>
            <person name="Sun Z.S."/>
            <person name="Albrecht U."/>
            <person name="Echele G."/>
            <person name="Lee C.C."/>
        </authorList>
    </citation>
    <scope>NUCLEOTIDE SEQUENCE [LARGE SCALE GENOMIC DNA]</scope>
    <source>
        <strain evidence="3 4">P16-029</strain>
    </source>
</reference>
<dbReference type="Proteomes" id="UP000259211">
    <property type="component" value="Unassembled WGS sequence"/>
</dbReference>
<evidence type="ECO:0000256" key="2">
    <source>
        <dbReference type="ARBA" id="ARBA00022553"/>
    </source>
</evidence>
<dbReference type="Pfam" id="PF22621">
    <property type="entry name" value="CurL-like_PKS_C"/>
    <property type="match status" value="1"/>
</dbReference>
<dbReference type="Gene3D" id="1.10.1240.100">
    <property type="match status" value="1"/>
</dbReference>
<keyword evidence="1" id="KW-0596">Phosphopantetheine</keyword>
<comment type="caution">
    <text evidence="3">The sequence shown here is derived from an EMBL/GenBank/DDBJ whole genome shotgun (WGS) entry which is preliminary data.</text>
</comment>